<comment type="caution">
    <text evidence="7">The sequence shown here is derived from an EMBL/GenBank/DDBJ whole genome shotgun (WGS) entry which is preliminary data.</text>
</comment>
<proteinExistence type="predicted"/>
<evidence type="ECO:0000256" key="2">
    <source>
        <dbReference type="ARBA" id="ARBA00022692"/>
    </source>
</evidence>
<dbReference type="EMBL" id="AKGD01000004">
    <property type="protein sequence ID" value="EIT68026.1"/>
    <property type="molecule type" value="Genomic_DNA"/>
</dbReference>
<evidence type="ECO:0000256" key="6">
    <source>
        <dbReference type="SAM" id="Phobius"/>
    </source>
</evidence>
<feature type="transmembrane region" description="Helical" evidence="6">
    <location>
        <begin position="30"/>
        <end position="49"/>
    </location>
</feature>
<evidence type="ECO:0000256" key="3">
    <source>
        <dbReference type="ARBA" id="ARBA00022989"/>
    </source>
</evidence>
<dbReference type="Proteomes" id="UP000003704">
    <property type="component" value="Unassembled WGS sequence"/>
</dbReference>
<keyword evidence="4 6" id="KW-0472">Membrane</keyword>
<evidence type="ECO:0000256" key="4">
    <source>
        <dbReference type="ARBA" id="ARBA00023136"/>
    </source>
</evidence>
<dbReference type="Pfam" id="PF02674">
    <property type="entry name" value="Colicin_V"/>
    <property type="match status" value="1"/>
</dbReference>
<keyword evidence="3 6" id="KW-1133">Transmembrane helix</keyword>
<comment type="subcellular location">
    <subcellularLocation>
        <location evidence="1">Membrane</location>
        <topology evidence="1">Multi-pass membrane protein</topology>
    </subcellularLocation>
</comment>
<feature type="region of interest" description="Disordered" evidence="5">
    <location>
        <begin position="166"/>
        <end position="189"/>
    </location>
</feature>
<dbReference type="PANTHER" id="PTHR36926:SF1">
    <property type="entry name" value="COLICIN V PRODUCTION PROTEIN"/>
    <property type="match status" value="1"/>
</dbReference>
<dbReference type="InterPro" id="IPR003825">
    <property type="entry name" value="Colicin-V_CvpA"/>
</dbReference>
<name>I8HXD5_9GAMM</name>
<protein>
    <recommendedName>
        <fullName evidence="9">Colicin V production protein</fullName>
    </recommendedName>
</protein>
<evidence type="ECO:0000313" key="8">
    <source>
        <dbReference type="Proteomes" id="UP000003704"/>
    </source>
</evidence>
<dbReference type="GO" id="GO:0009403">
    <property type="term" value="P:toxin biosynthetic process"/>
    <property type="evidence" value="ECO:0007669"/>
    <property type="project" value="InterPro"/>
</dbReference>
<evidence type="ECO:0000256" key="1">
    <source>
        <dbReference type="ARBA" id="ARBA00004141"/>
    </source>
</evidence>
<dbReference type="STRING" id="1172194.WQQ_44610"/>
<dbReference type="AlphaFoldDB" id="I8HXD5"/>
<feature type="transmembrane region" description="Helical" evidence="6">
    <location>
        <begin position="103"/>
        <end position="124"/>
    </location>
</feature>
<feature type="transmembrane region" description="Helical" evidence="6">
    <location>
        <begin position="61"/>
        <end position="83"/>
    </location>
</feature>
<evidence type="ECO:0000256" key="5">
    <source>
        <dbReference type="SAM" id="MobiDB-lite"/>
    </source>
</evidence>
<accession>I8HXD5</accession>
<evidence type="ECO:0008006" key="9">
    <source>
        <dbReference type="Google" id="ProtNLM"/>
    </source>
</evidence>
<organism evidence="7 8">
    <name type="scientific">Hydrocarboniphaga effusa AP103</name>
    <dbReference type="NCBI Taxonomy" id="1172194"/>
    <lineage>
        <taxon>Bacteria</taxon>
        <taxon>Pseudomonadati</taxon>
        <taxon>Pseudomonadota</taxon>
        <taxon>Gammaproteobacteria</taxon>
        <taxon>Nevskiales</taxon>
        <taxon>Nevskiaceae</taxon>
        <taxon>Hydrocarboniphaga</taxon>
    </lineage>
</organism>
<gene>
    <name evidence="7" type="ORF">WQQ_44610</name>
</gene>
<evidence type="ECO:0000313" key="7">
    <source>
        <dbReference type="EMBL" id="EIT68026.1"/>
    </source>
</evidence>
<dbReference type="InterPro" id="IPR052719">
    <property type="entry name" value="CvpA-like"/>
</dbReference>
<keyword evidence="8" id="KW-1185">Reference proteome</keyword>
<dbReference type="GO" id="GO:0016020">
    <property type="term" value="C:membrane"/>
    <property type="evidence" value="ECO:0007669"/>
    <property type="project" value="UniProtKB-SubCell"/>
</dbReference>
<dbReference type="PANTHER" id="PTHR36926">
    <property type="entry name" value="COLICIN V PRODUCTION PROTEIN"/>
    <property type="match status" value="1"/>
</dbReference>
<sequence length="189" mass="20163">MDYGILAVLLVSVIVGLVRGFAREVLGLATWVLAFWLALSFAAPFGHWLEAFISVPSVRKITAYALLFLGGLLAGGIVTALIVRVMRSNDGISSIDRTLGGGFGLLRGGLLVGAFILIGGLTPLKQDPWWSQSTLMPRFAWLADGLQTLIPERWILQIQSTDSELPAGLPDEQTDGSREGAPVSGTTSL</sequence>
<keyword evidence="2 6" id="KW-0812">Transmembrane</keyword>
<reference evidence="7 8" key="1">
    <citation type="journal article" date="2012" name="J. Bacteriol.">
        <title>Genome Sequence of n-Alkane-Degrading Hydrocarboniphaga effusa Strain AP103T (ATCC BAA-332T).</title>
        <authorList>
            <person name="Chang H.K."/>
            <person name="Zylstra G.J."/>
            <person name="Chae J.C."/>
        </authorList>
    </citation>
    <scope>NUCLEOTIDE SEQUENCE [LARGE SCALE GENOMIC DNA]</scope>
    <source>
        <strain evidence="7 8">AP103</strain>
    </source>
</reference>